<reference evidence="5 6" key="1">
    <citation type="submission" date="2019-04" db="EMBL/GenBank/DDBJ databases">
        <authorList>
            <consortium name="DOE Joint Genome Institute"/>
            <person name="Mondo S."/>
            <person name="Kjaerbolling I."/>
            <person name="Vesth T."/>
            <person name="Frisvad J.C."/>
            <person name="Nybo J.L."/>
            <person name="Theobald S."/>
            <person name="Kildgaard S."/>
            <person name="Isbrandt T."/>
            <person name="Kuo A."/>
            <person name="Sato A."/>
            <person name="Lyhne E.K."/>
            <person name="Kogle M.E."/>
            <person name="Wiebenga A."/>
            <person name="Kun R.S."/>
            <person name="Lubbers R.J."/>
            <person name="Makela M.R."/>
            <person name="Barry K."/>
            <person name="Chovatia M."/>
            <person name="Clum A."/>
            <person name="Daum C."/>
            <person name="Haridas S."/>
            <person name="He G."/>
            <person name="LaButti K."/>
            <person name="Lipzen A."/>
            <person name="Riley R."/>
            <person name="Salamov A."/>
            <person name="Simmons B.A."/>
            <person name="Magnuson J.K."/>
            <person name="Henrissat B."/>
            <person name="Mortensen U.H."/>
            <person name="Larsen T.O."/>
            <person name="Devries R.P."/>
            <person name="Grigoriev I.V."/>
            <person name="Machida M."/>
            <person name="Baker S.E."/>
            <person name="Andersen M.R."/>
            <person name="Cantor M.N."/>
            <person name="Hua S.X."/>
        </authorList>
    </citation>
    <scope>NUCLEOTIDE SEQUENCE [LARGE SCALE GENOMIC DNA]</scope>
    <source>
        <strain evidence="5 6">CBS 119388</strain>
    </source>
</reference>
<dbReference type="GO" id="GO:0006351">
    <property type="term" value="P:DNA-templated transcription"/>
    <property type="evidence" value="ECO:0007669"/>
    <property type="project" value="InterPro"/>
</dbReference>
<dbReference type="GeneID" id="43667287"/>
<protein>
    <recommendedName>
        <fullName evidence="4">Xylanolytic transcriptional activator regulatory domain-containing protein</fullName>
    </recommendedName>
</protein>
<dbReference type="Proteomes" id="UP000325579">
    <property type="component" value="Unassembled WGS sequence"/>
</dbReference>
<dbReference type="GO" id="GO:0003700">
    <property type="term" value="F:DNA-binding transcription factor activity"/>
    <property type="evidence" value="ECO:0007669"/>
    <property type="project" value="InterPro"/>
</dbReference>
<evidence type="ECO:0000259" key="4">
    <source>
        <dbReference type="SMART" id="SM00906"/>
    </source>
</evidence>
<gene>
    <name evidence="5" type="ORF">BDV37DRAFT_253974</name>
</gene>
<dbReference type="GO" id="GO:0008270">
    <property type="term" value="F:zinc ion binding"/>
    <property type="evidence" value="ECO:0007669"/>
    <property type="project" value="InterPro"/>
</dbReference>
<evidence type="ECO:0000256" key="1">
    <source>
        <dbReference type="ARBA" id="ARBA00023015"/>
    </source>
</evidence>
<dbReference type="SMART" id="SM00906">
    <property type="entry name" value="Fungal_trans"/>
    <property type="match status" value="1"/>
</dbReference>
<keyword evidence="3" id="KW-0539">Nucleus</keyword>
<dbReference type="AlphaFoldDB" id="A0A5N7D5V3"/>
<dbReference type="EMBL" id="ML736796">
    <property type="protein sequence ID" value="KAE8401785.1"/>
    <property type="molecule type" value="Genomic_DNA"/>
</dbReference>
<proteinExistence type="predicted"/>
<keyword evidence="1" id="KW-0805">Transcription regulation</keyword>
<keyword evidence="2" id="KW-0804">Transcription</keyword>
<dbReference type="InterPro" id="IPR007219">
    <property type="entry name" value="XnlR_reg_dom"/>
</dbReference>
<evidence type="ECO:0000313" key="6">
    <source>
        <dbReference type="Proteomes" id="UP000325579"/>
    </source>
</evidence>
<dbReference type="InterPro" id="IPR050987">
    <property type="entry name" value="AtrR-like"/>
</dbReference>
<organism evidence="5 6">
    <name type="scientific">Aspergillus pseudonomiae</name>
    <dbReference type="NCBI Taxonomy" id="1506151"/>
    <lineage>
        <taxon>Eukaryota</taxon>
        <taxon>Fungi</taxon>
        <taxon>Dikarya</taxon>
        <taxon>Ascomycota</taxon>
        <taxon>Pezizomycotina</taxon>
        <taxon>Eurotiomycetes</taxon>
        <taxon>Eurotiomycetidae</taxon>
        <taxon>Eurotiales</taxon>
        <taxon>Aspergillaceae</taxon>
        <taxon>Aspergillus</taxon>
        <taxon>Aspergillus subgen. Circumdati</taxon>
    </lineage>
</organism>
<keyword evidence="6" id="KW-1185">Reference proteome</keyword>
<evidence type="ECO:0000313" key="5">
    <source>
        <dbReference type="EMBL" id="KAE8401785.1"/>
    </source>
</evidence>
<dbReference type="RefSeq" id="XP_031939104.1">
    <property type="nucleotide sequence ID" value="XM_032082596.1"/>
</dbReference>
<name>A0A5N7D5V3_9EURO</name>
<dbReference type="Pfam" id="PF04082">
    <property type="entry name" value="Fungal_trans"/>
    <property type="match status" value="1"/>
</dbReference>
<evidence type="ECO:0000256" key="3">
    <source>
        <dbReference type="ARBA" id="ARBA00023242"/>
    </source>
</evidence>
<dbReference type="OrthoDB" id="3266505at2759"/>
<dbReference type="PANTHER" id="PTHR46910:SF39">
    <property type="entry name" value="ZN(II)2CYS6 TRANSCRIPTION FACTOR (EUROFUNG)"/>
    <property type="match status" value="1"/>
</dbReference>
<dbReference type="GO" id="GO:0003677">
    <property type="term" value="F:DNA binding"/>
    <property type="evidence" value="ECO:0007669"/>
    <property type="project" value="InterPro"/>
</dbReference>
<dbReference type="PANTHER" id="PTHR46910">
    <property type="entry name" value="TRANSCRIPTION FACTOR PDR1"/>
    <property type="match status" value="1"/>
</dbReference>
<accession>A0A5N7D5V3</accession>
<feature type="domain" description="Xylanolytic transcriptional activator regulatory" evidence="4">
    <location>
        <begin position="143"/>
        <end position="214"/>
    </location>
</feature>
<evidence type="ECO:0000256" key="2">
    <source>
        <dbReference type="ARBA" id="ARBA00023163"/>
    </source>
</evidence>
<dbReference type="CDD" id="cd12148">
    <property type="entry name" value="fungal_TF_MHR"/>
    <property type="match status" value="1"/>
</dbReference>
<sequence length="479" mass="54492">MTITFPPYSYALYLLGQFESFMGCDYHWYQKKRFRTRIDNLYDPSRSYQIEKTWLCCVSVVLALGESYNDIVSPAFLVDSRAGLSANSADTIDSERVNPPGIELFKQALLLLPPSYEEPTVEQVEALNLITFYCYSLNRRKTAYTYAGTALRLAKLLGLSKPQPAMSPLEREHRKRVWWTTICMDVTTCIELSLEPACVFKEDSIGFPDSSQLSMEDAEEFSDPQYLTAQVKLCRIKYQIIRTVSELRFGNAVEAQALIGPCLQALNRWSLEFSPRLEFTEEGGFLDKTLAFPPMRTVASLLLRYNQCFILLLRPFLLKQLHTLVHGQEDFMTCDDVVSLNTQCLQAATHSTAILFALLKCHKIAKFGFWESLHIFSSLTVHVISGCLMEKRPNAFAGARTSALYSPVRSLLGEMARLGNAASKDHEKMIHDIEDLFTDITPNTDLTERVEDVVEWPEYLNAENMTFALDETLPPFSWS</sequence>